<dbReference type="Proteomes" id="UP001431131">
    <property type="component" value="Unassembled WGS sequence"/>
</dbReference>
<feature type="domain" description="DUF2268" evidence="1">
    <location>
        <begin position="65"/>
        <end position="257"/>
    </location>
</feature>
<dbReference type="Pfam" id="PF10026">
    <property type="entry name" value="DUF2268"/>
    <property type="match status" value="1"/>
</dbReference>
<protein>
    <submittedName>
        <fullName evidence="2">DUF2268 domain-containing protein</fullName>
    </submittedName>
</protein>
<evidence type="ECO:0000313" key="2">
    <source>
        <dbReference type="EMBL" id="MCH1625884.1"/>
    </source>
</evidence>
<dbReference type="AlphaFoldDB" id="A0AAW5EAU4"/>
<comment type="caution">
    <text evidence="2">The sequence shown here is derived from an EMBL/GenBank/DDBJ whole genome shotgun (WGS) entry which is preliminary data.</text>
</comment>
<dbReference type="InterPro" id="IPR018728">
    <property type="entry name" value="DUF2268"/>
</dbReference>
<proteinExistence type="predicted"/>
<accession>A0AAW5EAU4</accession>
<gene>
    <name evidence="2" type="ORF">MJG50_11135</name>
</gene>
<organism evidence="2 3">
    <name type="scientific">Fredinandcohnia quinoae</name>
    <dbReference type="NCBI Taxonomy" id="2918902"/>
    <lineage>
        <taxon>Bacteria</taxon>
        <taxon>Bacillati</taxon>
        <taxon>Bacillota</taxon>
        <taxon>Bacilli</taxon>
        <taxon>Bacillales</taxon>
        <taxon>Bacillaceae</taxon>
        <taxon>Fredinandcohnia</taxon>
    </lineage>
</organism>
<dbReference type="EMBL" id="JAKTTI010000015">
    <property type="protein sequence ID" value="MCH1625884.1"/>
    <property type="molecule type" value="Genomic_DNA"/>
</dbReference>
<keyword evidence="3" id="KW-1185">Reference proteome</keyword>
<dbReference type="RefSeq" id="WP_240255767.1">
    <property type="nucleotide sequence ID" value="NZ_JAKTTI010000015.1"/>
</dbReference>
<reference evidence="2" key="1">
    <citation type="submission" date="2022-02" db="EMBL/GenBank/DDBJ databases">
        <title>Fredinandcohnia quinoae sp. nov. isolated from Chenopodium quinoa seeds.</title>
        <authorList>
            <person name="Saati-Santamaria Z."/>
            <person name="Flores-Felix J.D."/>
            <person name="Igual J.M."/>
            <person name="Velazquez E."/>
            <person name="Garcia-Fraile P."/>
            <person name="Martinez-Molina E."/>
        </authorList>
    </citation>
    <scope>NUCLEOTIDE SEQUENCE</scope>
    <source>
        <strain evidence="2">SECRCQ15</strain>
    </source>
</reference>
<sequence>MGIIRTDEWIRDHYSNPLEICKKLTTYFPMESSEREIYQYLRVHGMYKPHKEGEEAPLKLLPENIWRVVKKEEDRLKREWNGPSIPIFIFPVDEYNRKIRKEFNGKSGLAFKDKLFLFFSSNNSVDEIKAVFTHEYNHVCRLTKINKSEDNYTLLDSIIIEGLAENAVSEQCGPDQVAGWTKYYTENQVDRLWKNIIEPNQSIFKSERKHDELLYGMGFYPKMVGYCAGYYLVKRYMEKHRLECKDLFKIPSENIIK</sequence>
<name>A0AAW5EAU4_9BACI</name>
<evidence type="ECO:0000313" key="3">
    <source>
        <dbReference type="Proteomes" id="UP001431131"/>
    </source>
</evidence>
<evidence type="ECO:0000259" key="1">
    <source>
        <dbReference type="Pfam" id="PF10026"/>
    </source>
</evidence>